<keyword evidence="12" id="KW-1185">Reference proteome</keyword>
<dbReference type="GO" id="GO:0005886">
    <property type="term" value="C:plasma membrane"/>
    <property type="evidence" value="ECO:0007669"/>
    <property type="project" value="TreeGrafter"/>
</dbReference>
<feature type="transmembrane region" description="Helical" evidence="7">
    <location>
        <begin position="392"/>
        <end position="416"/>
    </location>
</feature>
<dbReference type="GO" id="GO:0005227">
    <property type="term" value="F:calcium-activated cation channel activity"/>
    <property type="evidence" value="ECO:0007669"/>
    <property type="project" value="InterPro"/>
</dbReference>
<feature type="transmembrane region" description="Helical" evidence="7">
    <location>
        <begin position="602"/>
        <end position="623"/>
    </location>
</feature>
<dbReference type="PANTHER" id="PTHR13018:SF20">
    <property type="entry name" value="SPORULATION-SPECIFIC PROTEIN 75"/>
    <property type="match status" value="1"/>
</dbReference>
<dbReference type="Pfam" id="PF14703">
    <property type="entry name" value="PHM7_cyt"/>
    <property type="match status" value="1"/>
</dbReference>
<proteinExistence type="inferred from homology"/>
<keyword evidence="4 7" id="KW-0812">Transmembrane</keyword>
<evidence type="ECO:0000313" key="11">
    <source>
        <dbReference type="EMBL" id="KAF1967647.1"/>
    </source>
</evidence>
<feature type="transmembrane region" description="Helical" evidence="7">
    <location>
        <begin position="106"/>
        <end position="126"/>
    </location>
</feature>
<feature type="transmembrane region" description="Helical" evidence="7">
    <location>
        <begin position="159"/>
        <end position="178"/>
    </location>
</feature>
<comment type="subcellular location">
    <subcellularLocation>
        <location evidence="1">Membrane</location>
        <topology evidence="1">Multi-pass membrane protein</topology>
    </subcellularLocation>
</comment>
<reference evidence="11" key="1">
    <citation type="journal article" date="2020" name="Stud. Mycol.">
        <title>101 Dothideomycetes genomes: a test case for predicting lifestyles and emergence of pathogens.</title>
        <authorList>
            <person name="Haridas S."/>
            <person name="Albert R."/>
            <person name="Binder M."/>
            <person name="Bloem J."/>
            <person name="Labutti K."/>
            <person name="Salamov A."/>
            <person name="Andreopoulos B."/>
            <person name="Baker S."/>
            <person name="Barry K."/>
            <person name="Bills G."/>
            <person name="Bluhm B."/>
            <person name="Cannon C."/>
            <person name="Castanera R."/>
            <person name="Culley D."/>
            <person name="Daum C."/>
            <person name="Ezra D."/>
            <person name="Gonzalez J."/>
            <person name="Henrissat B."/>
            <person name="Kuo A."/>
            <person name="Liang C."/>
            <person name="Lipzen A."/>
            <person name="Lutzoni F."/>
            <person name="Magnuson J."/>
            <person name="Mondo S."/>
            <person name="Nolan M."/>
            <person name="Ohm R."/>
            <person name="Pangilinan J."/>
            <person name="Park H.-J."/>
            <person name="Ramirez L."/>
            <person name="Alfaro M."/>
            <person name="Sun H."/>
            <person name="Tritt A."/>
            <person name="Yoshinaga Y."/>
            <person name="Zwiers L.-H."/>
            <person name="Turgeon B."/>
            <person name="Goodwin S."/>
            <person name="Spatafora J."/>
            <person name="Crous P."/>
            <person name="Grigoriev I."/>
        </authorList>
    </citation>
    <scope>NUCLEOTIDE SEQUENCE</scope>
    <source>
        <strain evidence="11">CBS 107.79</strain>
    </source>
</reference>
<feature type="domain" description="CSC1/OSCA1-like N-terminal transmembrane" evidence="9">
    <location>
        <begin position="36"/>
        <end position="180"/>
    </location>
</feature>
<sequence>MSGREVRTATDSPPADLDFNNSFAKAQQLSGVSLSSFLASLSTSLAIFALEILVFFAIRGRFPEIYASTPETPTNKLTKSIATWYADLLRFERDRGHLDRYFFQRYVRTLLLIFLPAALLITPILLPTNYINGKAAKLGVSGIDTLGWSNVGLDHSDRYWVHLILAFLFIAHVCWILWNEFTSYVAIRQNSPSAALRTMLIDAIPGCWMDEARLASQFSVFPGKITAISFNRDFRKLSLLVAQRDALARSLESAETRYIRDTVTSARKRGGEPNVRRDLIRPPAPSRSLRGLLAWLEQEKVDAILYRRRELRRVTEEIELKRSMPEDFLQLPSAFITFEDPLAAHMACQTVIHTNPGYMTPRTLPTSVDDIVWDNVCITWWERNVRTVASNVVIAALAMLCVVPVALIGLLSQIIYLTRALEWLRWVDRLPEWSLGLFQGVLPPVLLAVLVKAFSAALQHLVRKQGISSKSIISLRVQDFYFCFLFLQTTLVVSLSAGLTSIANEVASGQSLAATLAKNLPKASNYFLSYVLLQALSTSANSLLRIDRLVARLFLAPIFDKTVTQKLVRQKGADIEWGVFLPVYTNLACIERDSGGLFYPKALKHLVAGLYLMECSLTALFFLTRNSRGEAACIAQACLMAITIPLTAVYHHLVRKAFNPLLIFSPTSIGDTLTSRSVKSFTLEHRALASASAIRIPKDDLGISSNEAAQLREALKSTPVLEDDATITSSGRITLLK</sequence>
<dbReference type="PANTHER" id="PTHR13018">
    <property type="entry name" value="PROBABLE MEMBRANE PROTEIN DUF221-RELATED"/>
    <property type="match status" value="1"/>
</dbReference>
<feature type="transmembrane region" description="Helical" evidence="7">
    <location>
        <begin position="629"/>
        <end position="650"/>
    </location>
</feature>
<evidence type="ECO:0000256" key="6">
    <source>
        <dbReference type="ARBA" id="ARBA00023136"/>
    </source>
</evidence>
<dbReference type="InterPro" id="IPR032880">
    <property type="entry name" value="CSC1/OSCA1-like_N"/>
</dbReference>
<accession>A0A6A5V2X1</accession>
<evidence type="ECO:0000256" key="5">
    <source>
        <dbReference type="ARBA" id="ARBA00022989"/>
    </source>
</evidence>
<dbReference type="Proteomes" id="UP000800036">
    <property type="component" value="Unassembled WGS sequence"/>
</dbReference>
<evidence type="ECO:0000256" key="4">
    <source>
        <dbReference type="ARBA" id="ARBA00022692"/>
    </source>
</evidence>
<feature type="domain" description="CSC1/OSCA1-like cytosolic" evidence="10">
    <location>
        <begin position="197"/>
        <end position="375"/>
    </location>
</feature>
<evidence type="ECO:0000256" key="7">
    <source>
        <dbReference type="SAM" id="Phobius"/>
    </source>
</evidence>
<evidence type="ECO:0000313" key="12">
    <source>
        <dbReference type="Proteomes" id="UP000800036"/>
    </source>
</evidence>
<feature type="transmembrane region" description="Helical" evidence="7">
    <location>
        <begin position="479"/>
        <end position="503"/>
    </location>
</feature>
<keyword evidence="5 7" id="KW-1133">Transmembrane helix</keyword>
<evidence type="ECO:0000259" key="9">
    <source>
        <dbReference type="Pfam" id="PF13967"/>
    </source>
</evidence>
<feature type="transmembrane region" description="Helical" evidence="7">
    <location>
        <begin position="37"/>
        <end position="58"/>
    </location>
</feature>
<dbReference type="InterPro" id="IPR003864">
    <property type="entry name" value="CSC1/OSCA1-like_7TM"/>
</dbReference>
<evidence type="ECO:0000256" key="1">
    <source>
        <dbReference type="ARBA" id="ARBA00004141"/>
    </source>
</evidence>
<keyword evidence="6 7" id="KW-0472">Membrane</keyword>
<evidence type="ECO:0000256" key="3">
    <source>
        <dbReference type="ARBA" id="ARBA00022448"/>
    </source>
</evidence>
<evidence type="ECO:0000256" key="2">
    <source>
        <dbReference type="ARBA" id="ARBA00007779"/>
    </source>
</evidence>
<keyword evidence="3" id="KW-0813">Transport</keyword>
<comment type="similarity">
    <text evidence="2">Belongs to the CSC1 (TC 1.A.17) family.</text>
</comment>
<protein>
    <submittedName>
        <fullName evidence="11">DUF221-domain-containing protein</fullName>
    </submittedName>
</protein>
<dbReference type="Pfam" id="PF13967">
    <property type="entry name" value="RSN1_TM"/>
    <property type="match status" value="1"/>
</dbReference>
<feature type="transmembrane region" description="Helical" evidence="7">
    <location>
        <begin position="436"/>
        <end position="458"/>
    </location>
</feature>
<dbReference type="OrthoDB" id="1076608at2759"/>
<evidence type="ECO:0000259" key="10">
    <source>
        <dbReference type="Pfam" id="PF14703"/>
    </source>
</evidence>
<feature type="domain" description="CSC1/OSCA1-like 7TM region" evidence="8">
    <location>
        <begin position="386"/>
        <end position="590"/>
    </location>
</feature>
<dbReference type="EMBL" id="ML976729">
    <property type="protein sequence ID" value="KAF1967647.1"/>
    <property type="molecule type" value="Genomic_DNA"/>
</dbReference>
<dbReference type="InterPro" id="IPR045122">
    <property type="entry name" value="Csc1-like"/>
</dbReference>
<dbReference type="Pfam" id="PF02714">
    <property type="entry name" value="RSN1_7TM"/>
    <property type="match status" value="1"/>
</dbReference>
<gene>
    <name evidence="11" type="ORF">BU23DRAFT_583699</name>
</gene>
<evidence type="ECO:0000259" key="8">
    <source>
        <dbReference type="Pfam" id="PF02714"/>
    </source>
</evidence>
<dbReference type="InterPro" id="IPR027815">
    <property type="entry name" value="CSC1/OSCA1-like_cyt"/>
</dbReference>
<dbReference type="AlphaFoldDB" id="A0A6A5V2X1"/>
<organism evidence="11 12">
    <name type="scientific">Bimuria novae-zelandiae CBS 107.79</name>
    <dbReference type="NCBI Taxonomy" id="1447943"/>
    <lineage>
        <taxon>Eukaryota</taxon>
        <taxon>Fungi</taxon>
        <taxon>Dikarya</taxon>
        <taxon>Ascomycota</taxon>
        <taxon>Pezizomycotina</taxon>
        <taxon>Dothideomycetes</taxon>
        <taxon>Pleosporomycetidae</taxon>
        <taxon>Pleosporales</taxon>
        <taxon>Massarineae</taxon>
        <taxon>Didymosphaeriaceae</taxon>
        <taxon>Bimuria</taxon>
    </lineage>
</organism>
<name>A0A6A5V2X1_9PLEO</name>